<name>A0A9D3A125_9ACTN</name>
<evidence type="ECO:0000259" key="7">
    <source>
        <dbReference type="PROSITE" id="PS50850"/>
    </source>
</evidence>
<organism evidence="8 9">
    <name type="scientific">Slackia equolifaciens</name>
    <dbReference type="NCBI Taxonomy" id="498718"/>
    <lineage>
        <taxon>Bacteria</taxon>
        <taxon>Bacillati</taxon>
        <taxon>Actinomycetota</taxon>
        <taxon>Coriobacteriia</taxon>
        <taxon>Eggerthellales</taxon>
        <taxon>Eggerthellaceae</taxon>
        <taxon>Slackia</taxon>
    </lineage>
</organism>
<keyword evidence="4 6" id="KW-1133">Transmembrane helix</keyword>
<evidence type="ECO:0000256" key="1">
    <source>
        <dbReference type="ARBA" id="ARBA00004651"/>
    </source>
</evidence>
<dbReference type="EMBL" id="DYWI01000040">
    <property type="protein sequence ID" value="HJF64965.1"/>
    <property type="molecule type" value="Genomic_DNA"/>
</dbReference>
<dbReference type="Pfam" id="PF07690">
    <property type="entry name" value="MFS_1"/>
    <property type="match status" value="1"/>
</dbReference>
<comment type="subcellular location">
    <subcellularLocation>
        <location evidence="1">Cell membrane</location>
        <topology evidence="1">Multi-pass membrane protein</topology>
    </subcellularLocation>
</comment>
<dbReference type="InterPro" id="IPR036259">
    <property type="entry name" value="MFS_trans_sf"/>
</dbReference>
<feature type="transmembrane region" description="Helical" evidence="6">
    <location>
        <begin position="12"/>
        <end position="32"/>
    </location>
</feature>
<dbReference type="Gene3D" id="1.20.1250.20">
    <property type="entry name" value="MFS general substrate transporter like domains"/>
    <property type="match status" value="1"/>
</dbReference>
<dbReference type="PROSITE" id="PS50850">
    <property type="entry name" value="MFS"/>
    <property type="match status" value="1"/>
</dbReference>
<gene>
    <name evidence="8" type="ORF">K8U77_02450</name>
</gene>
<feature type="transmembrane region" description="Helical" evidence="6">
    <location>
        <begin position="369"/>
        <end position="390"/>
    </location>
</feature>
<dbReference type="GO" id="GO:0022857">
    <property type="term" value="F:transmembrane transporter activity"/>
    <property type="evidence" value="ECO:0007669"/>
    <property type="project" value="InterPro"/>
</dbReference>
<keyword evidence="2" id="KW-1003">Cell membrane</keyword>
<dbReference type="InterPro" id="IPR011701">
    <property type="entry name" value="MFS"/>
</dbReference>
<evidence type="ECO:0000256" key="6">
    <source>
        <dbReference type="SAM" id="Phobius"/>
    </source>
</evidence>
<feature type="transmembrane region" description="Helical" evidence="6">
    <location>
        <begin position="113"/>
        <end position="134"/>
    </location>
</feature>
<feature type="transmembrane region" description="Helical" evidence="6">
    <location>
        <begin position="172"/>
        <end position="192"/>
    </location>
</feature>
<feature type="domain" description="Major facilitator superfamily (MFS) profile" evidence="7">
    <location>
        <begin position="18"/>
        <end position="394"/>
    </location>
</feature>
<reference evidence="8" key="1">
    <citation type="journal article" date="2021" name="PeerJ">
        <title>Extensive microbial diversity within the chicken gut microbiome revealed by metagenomics and culture.</title>
        <authorList>
            <person name="Gilroy R."/>
            <person name="Ravi A."/>
            <person name="Getino M."/>
            <person name="Pursley I."/>
            <person name="Horton D.L."/>
            <person name="Alikhan N.F."/>
            <person name="Baker D."/>
            <person name="Gharbi K."/>
            <person name="Hall N."/>
            <person name="Watson M."/>
            <person name="Adriaenssens E.M."/>
            <person name="Foster-Nyarko E."/>
            <person name="Jarju S."/>
            <person name="Secka A."/>
            <person name="Antonio M."/>
            <person name="Oren A."/>
            <person name="Chaudhuri R.R."/>
            <person name="La Ragione R."/>
            <person name="Hildebrand F."/>
            <person name="Pallen M.J."/>
        </authorList>
    </citation>
    <scope>NUCLEOTIDE SEQUENCE</scope>
    <source>
        <strain evidence="8">ChiGjej6B6-11269</strain>
    </source>
</reference>
<dbReference type="SUPFAM" id="SSF103473">
    <property type="entry name" value="MFS general substrate transporter"/>
    <property type="match status" value="1"/>
</dbReference>
<feature type="transmembrane region" description="Helical" evidence="6">
    <location>
        <begin position="52"/>
        <end position="73"/>
    </location>
</feature>
<feature type="transmembrane region" description="Helical" evidence="6">
    <location>
        <begin position="250"/>
        <end position="269"/>
    </location>
</feature>
<proteinExistence type="predicted"/>
<evidence type="ECO:0000313" key="9">
    <source>
        <dbReference type="Proteomes" id="UP000786989"/>
    </source>
</evidence>
<dbReference type="CDD" id="cd17324">
    <property type="entry name" value="MFS_NepI_like"/>
    <property type="match status" value="1"/>
</dbReference>
<evidence type="ECO:0000313" key="8">
    <source>
        <dbReference type="EMBL" id="HJF64965.1"/>
    </source>
</evidence>
<dbReference type="PANTHER" id="PTHR43124:SF4">
    <property type="entry name" value="SUGAR EFFLUX TRANSPORTER"/>
    <property type="match status" value="1"/>
</dbReference>
<dbReference type="AlphaFoldDB" id="A0A9D3A125"/>
<feature type="transmembrane region" description="Helical" evidence="6">
    <location>
        <begin position="344"/>
        <end position="363"/>
    </location>
</feature>
<feature type="transmembrane region" description="Helical" evidence="6">
    <location>
        <begin position="85"/>
        <end position="107"/>
    </location>
</feature>
<feature type="transmembrane region" description="Helical" evidence="6">
    <location>
        <begin position="278"/>
        <end position="297"/>
    </location>
</feature>
<dbReference type="InterPro" id="IPR050189">
    <property type="entry name" value="MFS_Efflux_Transporters"/>
</dbReference>
<dbReference type="Proteomes" id="UP000786989">
    <property type="component" value="Unassembled WGS sequence"/>
</dbReference>
<protein>
    <submittedName>
        <fullName evidence="8">MFS transporter</fullName>
    </submittedName>
</protein>
<evidence type="ECO:0000256" key="3">
    <source>
        <dbReference type="ARBA" id="ARBA00022692"/>
    </source>
</evidence>
<dbReference type="InterPro" id="IPR020846">
    <property type="entry name" value="MFS_dom"/>
</dbReference>
<keyword evidence="3 6" id="KW-0812">Transmembrane</keyword>
<comment type="caution">
    <text evidence="8">The sequence shown here is derived from an EMBL/GenBank/DDBJ whole genome shotgun (WGS) entry which is preliminary data.</text>
</comment>
<evidence type="ECO:0000256" key="5">
    <source>
        <dbReference type="ARBA" id="ARBA00023136"/>
    </source>
</evidence>
<evidence type="ECO:0000256" key="2">
    <source>
        <dbReference type="ARBA" id="ARBA00022475"/>
    </source>
</evidence>
<reference evidence="8" key="2">
    <citation type="submission" date="2021-09" db="EMBL/GenBank/DDBJ databases">
        <authorList>
            <person name="Gilroy R."/>
        </authorList>
    </citation>
    <scope>NUCLEOTIDE SEQUENCE</scope>
    <source>
        <strain evidence="8">ChiGjej6B6-11269</strain>
    </source>
</reference>
<feature type="transmembrane region" description="Helical" evidence="6">
    <location>
        <begin position="303"/>
        <end position="323"/>
    </location>
</feature>
<keyword evidence="5 6" id="KW-0472">Membrane</keyword>
<feature type="transmembrane region" description="Helical" evidence="6">
    <location>
        <begin position="213"/>
        <end position="230"/>
    </location>
</feature>
<dbReference type="PANTHER" id="PTHR43124">
    <property type="entry name" value="PURINE EFFLUX PUMP PBUE"/>
    <property type="match status" value="1"/>
</dbReference>
<dbReference type="GO" id="GO:0005886">
    <property type="term" value="C:plasma membrane"/>
    <property type="evidence" value="ECO:0007669"/>
    <property type="project" value="UniProtKB-SubCell"/>
</dbReference>
<sequence length="417" mass="43875">MSKGMEKDAPMTAKAWLPLLGMAVSTFIFNTSEFMPVGLLVDIAADFQVSEAVAGMLVSVYAWAVMILSLPLMIFASRFDFRRMILGVIAVFMLGQAVSAIAANYWMLMGARLVVACAHAVFWSVASPIAIRLVPLPYRPMAMSVIVVGSSIAMIAGLPLGRVIGLALGWRATFVCIAAVSLALLAYFFVVFPKLDSGAPFSLRRLPELLKNPALLALYIITALMATGYYEAYSYIEPFLQQMGGMSDQGITIALALFGVAGVAASILFSRLYDTRRFAFLAIAVGGIAVALVLLRVAALTPAAVFALCMLWGVCGTATNVALQAEVIKVSPEDASPVAMSIYSGIYNLGIGTGAAIGGAASVSLGMGSIGFVGFAFVAVSCALCALVLPKAVKKVALARLAAARAERAARRAERLQ</sequence>
<feature type="transmembrane region" description="Helical" evidence="6">
    <location>
        <begin position="141"/>
        <end position="160"/>
    </location>
</feature>
<accession>A0A9D3A125</accession>
<evidence type="ECO:0000256" key="4">
    <source>
        <dbReference type="ARBA" id="ARBA00022989"/>
    </source>
</evidence>